<keyword evidence="2" id="KW-1185">Reference proteome</keyword>
<name>A0ACC0UDY4_9AGAM</name>
<dbReference type="EMBL" id="JAGFNK010000064">
    <property type="protein sequence ID" value="KAI9509461.1"/>
    <property type="molecule type" value="Genomic_DNA"/>
</dbReference>
<evidence type="ECO:0000313" key="1">
    <source>
        <dbReference type="EMBL" id="KAI9509461.1"/>
    </source>
</evidence>
<sequence length="388" mass="42004">MVEAEVEAIPTTTVPYKKLGQLTLYIDVYPPTVPSDGPVPALVYFHGGGMTVGDRTSWFPTWLYQRVAASGMAFISADYRLLPPSTGHDVLEDVVDLFAFLARTPLLGTVQVDGTRLAVGGCSAGGMCAFLAASHASPKPRAVLSLYGLGGEMFSPHLISSKSKPFFMGREILDPTPFSEFLFPASSSLAPTAQSPLTFTPARPPGKPSMPSNPRHQVARLWLQLGTYLDYWTGVHEPSISAALRELLPAQGEDMAAADARLAATLPPSEHALFPQLLVNSEWPPVMHLHGSEDTAVLAQSSRAMHARLLDAQVQTSLCIAQGSEHSFDLKRGAEERFGGLCISHRFRQPNLRSLNALPVVHTNSTVLADDLKGWRTISRSAIDRRAK</sequence>
<gene>
    <name evidence="1" type="ORF">F5148DRAFT_1187538</name>
</gene>
<dbReference type="Proteomes" id="UP001207468">
    <property type="component" value="Unassembled WGS sequence"/>
</dbReference>
<reference evidence="1" key="1">
    <citation type="submission" date="2021-03" db="EMBL/GenBank/DDBJ databases">
        <title>Evolutionary priming and transition to the ectomycorrhizal habit in an iconic lineage of mushroom-forming fungi: is preadaptation a requirement?</title>
        <authorList>
            <consortium name="DOE Joint Genome Institute"/>
            <person name="Looney B.P."/>
            <person name="Miyauchi S."/>
            <person name="Morin E."/>
            <person name="Drula E."/>
            <person name="Courty P.E."/>
            <person name="Chicoki N."/>
            <person name="Fauchery L."/>
            <person name="Kohler A."/>
            <person name="Kuo A."/>
            <person name="LaButti K."/>
            <person name="Pangilinan J."/>
            <person name="Lipzen A."/>
            <person name="Riley R."/>
            <person name="Andreopoulos W."/>
            <person name="He G."/>
            <person name="Johnson J."/>
            <person name="Barry K.W."/>
            <person name="Grigoriev I.V."/>
            <person name="Nagy L."/>
            <person name="Hibbett D."/>
            <person name="Henrissat B."/>
            <person name="Matheny P.B."/>
            <person name="Labbe J."/>
            <person name="Martin A.F."/>
        </authorList>
    </citation>
    <scope>NUCLEOTIDE SEQUENCE</scope>
    <source>
        <strain evidence="1">BPL698</strain>
    </source>
</reference>
<comment type="caution">
    <text evidence="1">The sequence shown here is derived from an EMBL/GenBank/DDBJ whole genome shotgun (WGS) entry which is preliminary data.</text>
</comment>
<accession>A0ACC0UDY4</accession>
<proteinExistence type="predicted"/>
<evidence type="ECO:0000313" key="2">
    <source>
        <dbReference type="Proteomes" id="UP001207468"/>
    </source>
</evidence>
<protein>
    <submittedName>
        <fullName evidence="1">Alpha/beta-hydrolase</fullName>
    </submittedName>
</protein>
<organism evidence="1 2">
    <name type="scientific">Russula earlei</name>
    <dbReference type="NCBI Taxonomy" id="71964"/>
    <lineage>
        <taxon>Eukaryota</taxon>
        <taxon>Fungi</taxon>
        <taxon>Dikarya</taxon>
        <taxon>Basidiomycota</taxon>
        <taxon>Agaricomycotina</taxon>
        <taxon>Agaricomycetes</taxon>
        <taxon>Russulales</taxon>
        <taxon>Russulaceae</taxon>
        <taxon>Russula</taxon>
    </lineage>
</organism>